<dbReference type="RefSeq" id="WP_118488757.1">
    <property type="nucleotide sequence ID" value="NZ_QRQN01000010.1"/>
</dbReference>
<evidence type="ECO:0000313" key="2">
    <source>
        <dbReference type="EMBL" id="RHN08159.1"/>
    </source>
</evidence>
<name>A0A415TUQ7_9FIRM</name>
<protein>
    <submittedName>
        <fullName evidence="2">ORF6N domain-containing protein</fullName>
    </submittedName>
</protein>
<organism evidence="2 3">
    <name type="scientific">Roseburia intestinalis</name>
    <dbReference type="NCBI Taxonomy" id="166486"/>
    <lineage>
        <taxon>Bacteria</taxon>
        <taxon>Bacillati</taxon>
        <taxon>Bacillota</taxon>
        <taxon>Clostridia</taxon>
        <taxon>Lachnospirales</taxon>
        <taxon>Lachnospiraceae</taxon>
        <taxon>Roseburia</taxon>
    </lineage>
</organism>
<comment type="caution">
    <text evidence="2">The sequence shown here is derived from an EMBL/GenBank/DDBJ whole genome shotgun (WGS) entry which is preliminary data.</text>
</comment>
<gene>
    <name evidence="2" type="ORF">DWZ31_09830</name>
</gene>
<evidence type="ECO:0000313" key="3">
    <source>
        <dbReference type="Proteomes" id="UP000283586"/>
    </source>
</evidence>
<sequence>MEGTKELITTDDIRSNVYIIRGQQVMLDKDLAELYGYEVKRLNEQVKRNISRFPEDFMFQLNKEEIPEKFSKSQIATLNEKSNRQGSNIKKMPFAFTEQGIYMLATVLRGELAEQQSIFIMRTFREMRHYIKQNQQFVTRSEMELLSSKVTEISVQTAGLIDKQKQTDQKVDLIQKNVEQLSENFISEKDVKNFVIYKGQKLEADIAYIEIYQQAKKSIYVVDDYMNAKSLQHLSQKVHGVEVVLFTENGKGGRGFLTNSLVTDFQNEYPPLRIKPNPDCHDRLIVLDYGEKTELVYHCGASSKDAGKKLCAINQITETAIIHPVIDRLLSLQDKQI</sequence>
<reference evidence="2 3" key="1">
    <citation type="submission" date="2018-08" db="EMBL/GenBank/DDBJ databases">
        <title>A genome reference for cultivated species of the human gut microbiota.</title>
        <authorList>
            <person name="Zou Y."/>
            <person name="Xue W."/>
            <person name="Luo G."/>
        </authorList>
    </citation>
    <scope>NUCLEOTIDE SEQUENCE [LARGE SCALE GENOMIC DNA]</scope>
    <source>
        <strain evidence="2 3">AF31-21AC</strain>
    </source>
</reference>
<dbReference type="Pfam" id="PF10543">
    <property type="entry name" value="ORF6N"/>
    <property type="match status" value="1"/>
</dbReference>
<proteinExistence type="predicted"/>
<feature type="domain" description="KilA-N DNA-binding" evidence="1">
    <location>
        <begin position="16"/>
        <end position="107"/>
    </location>
</feature>
<dbReference type="Proteomes" id="UP000283586">
    <property type="component" value="Unassembled WGS sequence"/>
</dbReference>
<dbReference type="EMBL" id="QRQN01000010">
    <property type="protein sequence ID" value="RHN08159.1"/>
    <property type="molecule type" value="Genomic_DNA"/>
</dbReference>
<accession>A0A415TUQ7</accession>
<dbReference type="AlphaFoldDB" id="A0A415TUQ7"/>
<dbReference type="InterPro" id="IPR018873">
    <property type="entry name" value="KilA-N_DNA-bd_domain"/>
</dbReference>
<evidence type="ECO:0000259" key="1">
    <source>
        <dbReference type="Pfam" id="PF10543"/>
    </source>
</evidence>